<dbReference type="InterPro" id="IPR029052">
    <property type="entry name" value="Metallo-depent_PP-like"/>
</dbReference>
<evidence type="ECO:0000256" key="4">
    <source>
        <dbReference type="ARBA" id="ARBA00022723"/>
    </source>
</evidence>
<evidence type="ECO:0000256" key="8">
    <source>
        <dbReference type="RuleBase" id="RU362040"/>
    </source>
</evidence>
<evidence type="ECO:0000256" key="6">
    <source>
        <dbReference type="ARBA" id="ARBA00022927"/>
    </source>
</evidence>
<dbReference type="InterPro" id="IPR024654">
    <property type="entry name" value="Calcineurin-like_PHP_lpxH"/>
</dbReference>
<name>W6NHJ0_HAECO</name>
<proteinExistence type="inferred from homology"/>
<dbReference type="SUPFAM" id="SSF56300">
    <property type="entry name" value="Metallo-dependent phosphatases"/>
    <property type="match status" value="1"/>
</dbReference>
<dbReference type="GO" id="GO:0042147">
    <property type="term" value="P:retrograde transport, endosome to Golgi"/>
    <property type="evidence" value="ECO:0007669"/>
    <property type="project" value="InterPro"/>
</dbReference>
<dbReference type="GO" id="GO:0005829">
    <property type="term" value="C:cytosol"/>
    <property type="evidence" value="ECO:0007669"/>
    <property type="project" value="GOC"/>
</dbReference>
<keyword evidence="4" id="KW-0479">Metal-binding</keyword>
<reference evidence="10" key="2">
    <citation type="submission" date="2013-05" db="EMBL/GenBank/DDBJ databases">
        <title>The genome and transcriptome of Haemonchus contortus: a key model parasite for drug and vaccine discovery.</title>
        <authorList>
            <person name="Laing R."/>
            <person name="Kikuchi T."/>
            <person name="Martinelli A."/>
            <person name="Tsai I.J."/>
            <person name="Beech R.N."/>
            <person name="Redman E."/>
            <person name="Holroyd N."/>
            <person name="Bartley D.J."/>
            <person name="Beasley H."/>
            <person name="Britton C."/>
            <person name="Curran D."/>
            <person name="Devaney E."/>
            <person name="Gilabert A."/>
            <person name="Jackson F."/>
            <person name="Hunt M."/>
            <person name="Johnston S."/>
            <person name="Kryukov I."/>
            <person name="Li K."/>
            <person name="Morrison A.A."/>
            <person name="Reid A.J."/>
            <person name="Sargison N."/>
            <person name="Saunders G."/>
            <person name="Wasmuth J.D."/>
            <person name="Wolstenholme A."/>
            <person name="Berriman M."/>
            <person name="Gilleard J.S."/>
            <person name="Cotton J.A."/>
        </authorList>
    </citation>
    <scope>NUCLEOTIDE SEQUENCE [LARGE SCALE GENOMIC DNA]</scope>
    <source>
        <strain evidence="10">ISE/inbred ISE</strain>
    </source>
</reference>
<evidence type="ECO:0000313" key="10">
    <source>
        <dbReference type="EMBL" id="CDL96235.1"/>
    </source>
</evidence>
<evidence type="ECO:0000256" key="7">
    <source>
        <dbReference type="ARBA" id="ARBA00031913"/>
    </source>
</evidence>
<dbReference type="InterPro" id="IPR000979">
    <property type="entry name" value="Phosphodiesterase_MJ0936/Vps29"/>
</dbReference>
<dbReference type="EMBL" id="CAVP010059995">
    <property type="protein sequence ID" value="CDL96235.1"/>
    <property type="molecule type" value="Genomic_DNA"/>
</dbReference>
<keyword evidence="6 8" id="KW-0653">Protein transport</keyword>
<dbReference type="NCBIfam" id="TIGR00040">
    <property type="entry name" value="yfcE"/>
    <property type="match status" value="1"/>
</dbReference>
<dbReference type="FunFam" id="3.60.21.10:FF:000015">
    <property type="entry name" value="Vacuolar protein sorting-associated protein 29"/>
    <property type="match status" value="1"/>
</dbReference>
<feature type="domain" description="Calcineurin-like phosphoesterase" evidence="9">
    <location>
        <begin position="364"/>
        <end position="521"/>
    </location>
</feature>
<evidence type="ECO:0000256" key="5">
    <source>
        <dbReference type="ARBA" id="ARBA00022801"/>
    </source>
</evidence>
<evidence type="ECO:0000259" key="9">
    <source>
        <dbReference type="Pfam" id="PF12850"/>
    </source>
</evidence>
<dbReference type="PROSITE" id="PS01269">
    <property type="entry name" value="UPF0025"/>
    <property type="match status" value="1"/>
</dbReference>
<dbReference type="Gene3D" id="3.60.21.10">
    <property type="match status" value="1"/>
</dbReference>
<organism evidence="10">
    <name type="scientific">Haemonchus contortus</name>
    <name type="common">Barber pole worm</name>
    <dbReference type="NCBI Taxonomy" id="6289"/>
    <lineage>
        <taxon>Eukaryota</taxon>
        <taxon>Metazoa</taxon>
        <taxon>Ecdysozoa</taxon>
        <taxon>Nematoda</taxon>
        <taxon>Chromadorea</taxon>
        <taxon>Rhabditida</taxon>
        <taxon>Rhabditina</taxon>
        <taxon>Rhabditomorpha</taxon>
        <taxon>Strongyloidea</taxon>
        <taxon>Trichostrongylidae</taxon>
        <taxon>Haemonchus</taxon>
    </lineage>
</organism>
<dbReference type="GO" id="GO:0046872">
    <property type="term" value="F:metal ion binding"/>
    <property type="evidence" value="ECO:0007669"/>
    <property type="project" value="UniProtKB-KW"/>
</dbReference>
<dbReference type="InterPro" id="IPR020935">
    <property type="entry name" value="PdiEstase_YfcE_CS"/>
</dbReference>
<keyword evidence="3 8" id="KW-0813">Transport</keyword>
<sequence>TMGKEKGDRLKLFQDPQLKLEYATRTLINDGALPSPIVSLYCSNDECSECYANLAVLTERGHVKNPKKKDYVRLGSFKAVESPLEVEVNKKSPTGSGAEESEEEKLILLTLRNLCIYYHLKKVLLLWKTALPRLEKKSGSTIKYIESRLHDVCVPGYVVKSAHNDKCASCRRDYEAIYQEFGVFIYPAKKAELGAPLLVYGKLSDGTAIARTFQLYFYNSSDQKTKNDQCNEDRGKSSYVGDVALLEMVDPDVVTTEDYHVLRLNGFAHEINANGTIYLARGIVFNGLSFDSRCMFKAAVETRGVAHFPKKRQSSIVCCTETIKNWLDIMGYNKKGFSVIISSLDFHWSSPLRTGKFSSQLLKMLVLLIGDLHIPHREYNLSAKFRKLLVPNKMQHVLCTGNLCSRDSVDYLRTLSPDVHVVRGEFDDESLKYPDTKVVTVGQFRIGLIHGHQIIPWGDEAMLEQLARQLDVDVLVTGHSHVCSVKEKGGRFYVNPGSATGAFSVTHDGPVIASFALLDVQPDCVVTYMYRLIDDQVKVDRTIFKKPHD</sequence>
<dbReference type="GO" id="GO:0015031">
    <property type="term" value="P:protein transport"/>
    <property type="evidence" value="ECO:0007669"/>
    <property type="project" value="UniProtKB-KW"/>
</dbReference>
<evidence type="ECO:0000256" key="2">
    <source>
        <dbReference type="ARBA" id="ARBA00017767"/>
    </source>
</evidence>
<dbReference type="Pfam" id="PF12850">
    <property type="entry name" value="Metallophos_2"/>
    <property type="match status" value="1"/>
</dbReference>
<feature type="non-terminal residue" evidence="10">
    <location>
        <position position="1"/>
    </location>
</feature>
<dbReference type="GO" id="GO:0030904">
    <property type="term" value="C:retromer complex"/>
    <property type="evidence" value="ECO:0007669"/>
    <property type="project" value="InterPro"/>
</dbReference>
<accession>W6NHJ0</accession>
<comment type="caution">
    <text evidence="10">The sequence shown here is derived from an EMBL/GenBank/DDBJ whole genome shotgun (WGS) entry which is preliminary data.</text>
</comment>
<dbReference type="PANTHER" id="PTHR11124">
    <property type="entry name" value="VACUOLAR SORTING PROTEIN VPS29"/>
    <property type="match status" value="1"/>
</dbReference>
<reference evidence="10" key="1">
    <citation type="submission" date="2013-03" db="EMBL/GenBank/DDBJ databases">
        <authorList>
            <person name="Aslett M."/>
        </authorList>
    </citation>
    <scope>NUCLEOTIDE SEQUENCE [LARGE SCALE GENOMIC DNA]</scope>
    <source>
        <strain evidence="10">ISE/inbred ISE</strain>
    </source>
</reference>
<dbReference type="GO" id="GO:0016787">
    <property type="term" value="F:hydrolase activity"/>
    <property type="evidence" value="ECO:0007669"/>
    <property type="project" value="UniProtKB-KW"/>
</dbReference>
<dbReference type="AlphaFoldDB" id="W6NHJ0"/>
<dbReference type="CDD" id="cd07394">
    <property type="entry name" value="MPP_Vps29"/>
    <property type="match status" value="1"/>
</dbReference>
<comment type="function">
    <text evidence="8">Component of the commander complex that is essential for endosomal recycling of transmembrane cargos; the commander complex is composed of the Csubcomplex and the retriever subcomplex. Component of the retriever complex, which is a heterotrimeric complex related to retromer cargo-selective complex (CSC) and essential for retromer-independent retrieval and recycling of numerous cargos. Component of the retromer cargo-selective complex (CSC). The CSC is believed to be the core functional component of retromer or respective retromer complex variants acting to prevent missorting of selected transmembrane cargo proteins into the lysosomal degradation pathway. In the endosomes, retriever complex drives the retrieval and recycling of NxxY-motif-containing cargo proteins by coupling to snx17, a cargo essential for the homeostatic maintenance of numerous cell surface proteins associated with processes that include cell migration, cell adhesion, nutrient supply and cell signaling. The recruitment of the retriever complex to the endosomal membrane involves Cand WASH complexes.</text>
</comment>
<evidence type="ECO:0000256" key="3">
    <source>
        <dbReference type="ARBA" id="ARBA00022448"/>
    </source>
</evidence>
<dbReference type="InterPro" id="IPR028661">
    <property type="entry name" value="Vps29"/>
</dbReference>
<protein>
    <recommendedName>
        <fullName evidence="2 8">Vacuolar protein sorting-associated protein 29</fullName>
    </recommendedName>
    <alternativeName>
        <fullName evidence="7 8">Vesicle protein sorting 29</fullName>
    </alternativeName>
</protein>
<evidence type="ECO:0000256" key="1">
    <source>
        <dbReference type="ARBA" id="ARBA00005945"/>
    </source>
</evidence>
<comment type="similarity">
    <text evidence="1 8">Belongs to the VPS29 family.</text>
</comment>
<gene>
    <name evidence="10" type="ORF">HCOI_01737100</name>
</gene>
<keyword evidence="5" id="KW-0378">Hydrolase</keyword>
<dbReference type="GO" id="GO:0031410">
    <property type="term" value="C:cytoplasmic vesicle"/>
    <property type="evidence" value="ECO:0007669"/>
    <property type="project" value="UniProtKB-ARBA"/>
</dbReference>